<sequence length="57" mass="6882">MRISMVELVRTIKNNEFFRGSPPMKICSAQNIIRYYAFHMDHGYDTKECYHLHNLFN</sequence>
<evidence type="ECO:0000313" key="1">
    <source>
        <dbReference type="EMBL" id="PKU64688.1"/>
    </source>
</evidence>
<proteinExistence type="predicted"/>
<dbReference type="AlphaFoldDB" id="A0A2I0VMQ4"/>
<organism evidence="1 2">
    <name type="scientific">Dendrobium catenatum</name>
    <dbReference type="NCBI Taxonomy" id="906689"/>
    <lineage>
        <taxon>Eukaryota</taxon>
        <taxon>Viridiplantae</taxon>
        <taxon>Streptophyta</taxon>
        <taxon>Embryophyta</taxon>
        <taxon>Tracheophyta</taxon>
        <taxon>Spermatophyta</taxon>
        <taxon>Magnoliopsida</taxon>
        <taxon>Liliopsida</taxon>
        <taxon>Asparagales</taxon>
        <taxon>Orchidaceae</taxon>
        <taxon>Epidendroideae</taxon>
        <taxon>Malaxideae</taxon>
        <taxon>Dendrobiinae</taxon>
        <taxon>Dendrobium</taxon>
    </lineage>
</organism>
<protein>
    <submittedName>
        <fullName evidence="1">Uncharacterized protein</fullName>
    </submittedName>
</protein>
<reference evidence="1 2" key="1">
    <citation type="journal article" date="2016" name="Sci. Rep.">
        <title>The Dendrobium catenatum Lindl. genome sequence provides insights into polysaccharide synthase, floral development and adaptive evolution.</title>
        <authorList>
            <person name="Zhang G.Q."/>
            <person name="Xu Q."/>
            <person name="Bian C."/>
            <person name="Tsai W.C."/>
            <person name="Yeh C.M."/>
            <person name="Liu K.W."/>
            <person name="Yoshida K."/>
            <person name="Zhang L.S."/>
            <person name="Chang S.B."/>
            <person name="Chen F."/>
            <person name="Shi Y."/>
            <person name="Su Y.Y."/>
            <person name="Zhang Y.Q."/>
            <person name="Chen L.J."/>
            <person name="Yin Y."/>
            <person name="Lin M."/>
            <person name="Huang H."/>
            <person name="Deng H."/>
            <person name="Wang Z.W."/>
            <person name="Zhu S.L."/>
            <person name="Zhao X."/>
            <person name="Deng C."/>
            <person name="Niu S.C."/>
            <person name="Huang J."/>
            <person name="Wang M."/>
            <person name="Liu G.H."/>
            <person name="Yang H.J."/>
            <person name="Xiao X.J."/>
            <person name="Hsiao Y.Y."/>
            <person name="Wu W.L."/>
            <person name="Chen Y.Y."/>
            <person name="Mitsuda N."/>
            <person name="Ohme-Takagi M."/>
            <person name="Luo Y.B."/>
            <person name="Van de Peer Y."/>
            <person name="Liu Z.J."/>
        </authorList>
    </citation>
    <scope>NUCLEOTIDE SEQUENCE [LARGE SCALE GENOMIC DNA]</scope>
    <source>
        <tissue evidence="1">The whole plant</tissue>
    </source>
</reference>
<dbReference type="EMBL" id="KZ503400">
    <property type="protein sequence ID" value="PKU64688.1"/>
    <property type="molecule type" value="Genomic_DNA"/>
</dbReference>
<gene>
    <name evidence="1" type="ORF">MA16_Dca017630</name>
</gene>
<reference evidence="1 2" key="2">
    <citation type="journal article" date="2017" name="Nature">
        <title>The Apostasia genome and the evolution of orchids.</title>
        <authorList>
            <person name="Zhang G.Q."/>
            <person name="Liu K.W."/>
            <person name="Li Z."/>
            <person name="Lohaus R."/>
            <person name="Hsiao Y.Y."/>
            <person name="Niu S.C."/>
            <person name="Wang J.Y."/>
            <person name="Lin Y.C."/>
            <person name="Xu Q."/>
            <person name="Chen L.J."/>
            <person name="Yoshida K."/>
            <person name="Fujiwara S."/>
            <person name="Wang Z.W."/>
            <person name="Zhang Y.Q."/>
            <person name="Mitsuda N."/>
            <person name="Wang M."/>
            <person name="Liu G.H."/>
            <person name="Pecoraro L."/>
            <person name="Huang H.X."/>
            <person name="Xiao X.J."/>
            <person name="Lin M."/>
            <person name="Wu X.Y."/>
            <person name="Wu W.L."/>
            <person name="Chen Y.Y."/>
            <person name="Chang S.B."/>
            <person name="Sakamoto S."/>
            <person name="Ohme-Takagi M."/>
            <person name="Yagi M."/>
            <person name="Zeng S.J."/>
            <person name="Shen C.Y."/>
            <person name="Yeh C.M."/>
            <person name="Luo Y.B."/>
            <person name="Tsai W.C."/>
            <person name="Van de Peer Y."/>
            <person name="Liu Z.J."/>
        </authorList>
    </citation>
    <scope>NUCLEOTIDE SEQUENCE [LARGE SCALE GENOMIC DNA]</scope>
    <source>
        <tissue evidence="1">The whole plant</tissue>
    </source>
</reference>
<accession>A0A2I0VMQ4</accession>
<keyword evidence="2" id="KW-1185">Reference proteome</keyword>
<evidence type="ECO:0000313" key="2">
    <source>
        <dbReference type="Proteomes" id="UP000233837"/>
    </source>
</evidence>
<dbReference type="Proteomes" id="UP000233837">
    <property type="component" value="Unassembled WGS sequence"/>
</dbReference>
<name>A0A2I0VMQ4_9ASPA</name>